<gene>
    <name evidence="9" type="primary">fer</name>
    <name evidence="9" type="ORF">Sgleb_16680</name>
</gene>
<evidence type="ECO:0000313" key="9">
    <source>
        <dbReference type="EMBL" id="GFE13621.1"/>
    </source>
</evidence>
<dbReference type="EMBL" id="BLIO01000001">
    <property type="protein sequence ID" value="GFE13621.1"/>
    <property type="molecule type" value="Genomic_DNA"/>
</dbReference>
<dbReference type="PRINTS" id="PR00352">
    <property type="entry name" value="3FE4SFRDOXIN"/>
</dbReference>
<keyword evidence="10" id="KW-1185">Reference proteome</keyword>
<evidence type="ECO:0000256" key="5">
    <source>
        <dbReference type="ARBA" id="ARBA00023004"/>
    </source>
</evidence>
<dbReference type="GO" id="GO:0009055">
    <property type="term" value="F:electron transfer activity"/>
    <property type="evidence" value="ECO:0007669"/>
    <property type="project" value="UniProtKB-UniRule"/>
</dbReference>
<dbReference type="Gene3D" id="3.30.70.20">
    <property type="match status" value="1"/>
</dbReference>
<keyword evidence="6 8" id="KW-0411">Iron-sulfur</keyword>
<evidence type="ECO:0000256" key="6">
    <source>
        <dbReference type="ARBA" id="ARBA00023014"/>
    </source>
</evidence>
<evidence type="ECO:0000256" key="7">
    <source>
        <dbReference type="ARBA" id="ARBA00023291"/>
    </source>
</evidence>
<comment type="caution">
    <text evidence="9">The sequence shown here is derived from an EMBL/GenBank/DDBJ whole genome shotgun (WGS) entry which is preliminary data.</text>
</comment>
<dbReference type="PANTHER" id="PTHR36923:SF3">
    <property type="entry name" value="FERREDOXIN"/>
    <property type="match status" value="1"/>
</dbReference>
<accession>A0A640STM8</accession>
<name>A0A640STM8_9ACTN</name>
<comment type="function">
    <text evidence="8">Ferredoxins are iron-sulfur proteins that transfer electrons in a wide variety of metabolic reactions.</text>
</comment>
<keyword evidence="7" id="KW-0003">3Fe-4S</keyword>
<protein>
    <recommendedName>
        <fullName evidence="8">Ferredoxin</fullName>
    </recommendedName>
</protein>
<evidence type="ECO:0000256" key="1">
    <source>
        <dbReference type="ARBA" id="ARBA00001927"/>
    </source>
</evidence>
<keyword evidence="3 8" id="KW-0479">Metal-binding</keyword>
<evidence type="ECO:0000256" key="2">
    <source>
        <dbReference type="ARBA" id="ARBA00022448"/>
    </source>
</evidence>
<evidence type="ECO:0000256" key="8">
    <source>
        <dbReference type="RuleBase" id="RU368020"/>
    </source>
</evidence>
<dbReference type="InterPro" id="IPR001080">
    <property type="entry name" value="3Fe4S_ferredoxin"/>
</dbReference>
<proteinExistence type="predicted"/>
<keyword evidence="4 8" id="KW-0249">Electron transport</keyword>
<dbReference type="InterPro" id="IPR051269">
    <property type="entry name" value="Fe-S_cluster_ET"/>
</dbReference>
<keyword evidence="2 8" id="KW-0813">Transport</keyword>
<dbReference type="GO" id="GO:0051538">
    <property type="term" value="F:3 iron, 4 sulfur cluster binding"/>
    <property type="evidence" value="ECO:0007669"/>
    <property type="project" value="UniProtKB-KW"/>
</dbReference>
<keyword evidence="5 8" id="KW-0408">Iron</keyword>
<dbReference type="AlphaFoldDB" id="A0A640STM8"/>
<dbReference type="Proteomes" id="UP000430079">
    <property type="component" value="Unassembled WGS sequence"/>
</dbReference>
<evidence type="ECO:0000313" key="10">
    <source>
        <dbReference type="Proteomes" id="UP000430079"/>
    </source>
</evidence>
<dbReference type="PANTHER" id="PTHR36923">
    <property type="entry name" value="FERREDOXIN"/>
    <property type="match status" value="1"/>
</dbReference>
<sequence>MEIDADRDVCVGAGQCAVTAPELFDQDEDDGLVLVLRQPGQGDEEAARKAVSLCPARALLMREARPGGLGT</sequence>
<dbReference type="SUPFAM" id="SSF54862">
    <property type="entry name" value="4Fe-4S ferredoxins"/>
    <property type="match status" value="1"/>
</dbReference>
<evidence type="ECO:0000256" key="4">
    <source>
        <dbReference type="ARBA" id="ARBA00022982"/>
    </source>
</evidence>
<comment type="cofactor">
    <cofactor evidence="1">
        <name>[3Fe-4S] cluster</name>
        <dbReference type="ChEBI" id="CHEBI:21137"/>
    </cofactor>
</comment>
<organism evidence="9 10">
    <name type="scientific">Streptomyces glebosus</name>
    <dbReference type="NCBI Taxonomy" id="249580"/>
    <lineage>
        <taxon>Bacteria</taxon>
        <taxon>Bacillati</taxon>
        <taxon>Actinomycetota</taxon>
        <taxon>Actinomycetes</taxon>
        <taxon>Kitasatosporales</taxon>
        <taxon>Streptomycetaceae</taxon>
        <taxon>Streptomyces</taxon>
    </lineage>
</organism>
<dbReference type="Pfam" id="PF13370">
    <property type="entry name" value="Fer4_13"/>
    <property type="match status" value="1"/>
</dbReference>
<dbReference type="GO" id="GO:0005506">
    <property type="term" value="F:iron ion binding"/>
    <property type="evidence" value="ECO:0007669"/>
    <property type="project" value="UniProtKB-UniRule"/>
</dbReference>
<reference evidence="9 10" key="1">
    <citation type="submission" date="2019-12" db="EMBL/GenBank/DDBJ databases">
        <title>Whole genome shotgun sequence of Streptomyces hygroscopicus subsp. glebosus NBRC 13786.</title>
        <authorList>
            <person name="Ichikawa N."/>
            <person name="Kimura A."/>
            <person name="Kitahashi Y."/>
            <person name="Komaki H."/>
            <person name="Tamura T."/>
        </authorList>
    </citation>
    <scope>NUCLEOTIDE SEQUENCE [LARGE SCALE GENOMIC DNA]</scope>
    <source>
        <strain evidence="9 10">NBRC 13786</strain>
    </source>
</reference>
<evidence type="ECO:0000256" key="3">
    <source>
        <dbReference type="ARBA" id="ARBA00022723"/>
    </source>
</evidence>